<dbReference type="InterPro" id="IPR000399">
    <property type="entry name" value="TPP-bd_CS"/>
</dbReference>
<dbReference type="AlphaFoldDB" id="A0A7T7XNQ7"/>
<dbReference type="Gene3D" id="3.40.50.970">
    <property type="match status" value="2"/>
</dbReference>
<protein>
    <submittedName>
        <fullName evidence="5">Phosphonopyruvate decarboxylase</fullName>
        <ecNumber evidence="5">4.1.1.82</ecNumber>
    </submittedName>
</protein>
<dbReference type="NCBIfam" id="TIGR03297">
    <property type="entry name" value="Ppyr-DeCO2ase"/>
    <property type="match status" value="1"/>
</dbReference>
<evidence type="ECO:0000256" key="3">
    <source>
        <dbReference type="ARBA" id="ARBA00023239"/>
    </source>
</evidence>
<evidence type="ECO:0000313" key="5">
    <source>
        <dbReference type="EMBL" id="QQO09627.1"/>
    </source>
</evidence>
<evidence type="ECO:0000313" key="6">
    <source>
        <dbReference type="Proteomes" id="UP000595917"/>
    </source>
</evidence>
<accession>A0A7T7XNQ7</accession>
<dbReference type="GO" id="GO:0032923">
    <property type="term" value="P:organic phosphonate biosynthetic process"/>
    <property type="evidence" value="ECO:0007669"/>
    <property type="project" value="InterPro"/>
</dbReference>
<proteinExistence type="predicted"/>
<dbReference type="PANTHER" id="PTHR42818:SF1">
    <property type="entry name" value="SULFOPYRUVATE DECARBOXYLASE"/>
    <property type="match status" value="1"/>
</dbReference>
<dbReference type="GO" id="GO:0033980">
    <property type="term" value="F:phosphonopyruvate decarboxylase activity"/>
    <property type="evidence" value="ECO:0007669"/>
    <property type="project" value="UniProtKB-EC"/>
</dbReference>
<dbReference type="PROSITE" id="PS00187">
    <property type="entry name" value="TPP_ENZYMES"/>
    <property type="match status" value="1"/>
</dbReference>
<evidence type="ECO:0000256" key="1">
    <source>
        <dbReference type="ARBA" id="ARBA00022793"/>
    </source>
</evidence>
<feature type="domain" description="Thiamine pyrophosphate enzyme TPP-binding" evidence="4">
    <location>
        <begin position="221"/>
        <end position="336"/>
    </location>
</feature>
<dbReference type="GO" id="GO:0030976">
    <property type="term" value="F:thiamine pyrophosphate binding"/>
    <property type="evidence" value="ECO:0007669"/>
    <property type="project" value="InterPro"/>
</dbReference>
<gene>
    <name evidence="5" type="primary">aepY</name>
    <name evidence="5" type="ORF">JFL75_01535</name>
</gene>
<dbReference type="InterPro" id="IPR011766">
    <property type="entry name" value="TPP_enzyme_TPP-bd"/>
</dbReference>
<dbReference type="CDD" id="cd07035">
    <property type="entry name" value="TPP_PYR_POX_like"/>
    <property type="match status" value="1"/>
</dbReference>
<dbReference type="KEGG" id="bhc:JFL75_01535"/>
<reference evidence="5" key="1">
    <citation type="submission" date="2021-01" db="EMBL/GenBank/DDBJ databases">
        <title>Description of Breznakiella homolactica.</title>
        <authorList>
            <person name="Song Y."/>
            <person name="Brune A."/>
        </authorList>
    </citation>
    <scope>NUCLEOTIDE SEQUENCE</scope>
    <source>
        <strain evidence="5">RmG30</strain>
    </source>
</reference>
<keyword evidence="3 5" id="KW-0456">Lyase</keyword>
<keyword evidence="6" id="KW-1185">Reference proteome</keyword>
<dbReference type="SUPFAM" id="SSF52518">
    <property type="entry name" value="Thiamin diphosphate-binding fold (THDP-binding)"/>
    <property type="match status" value="2"/>
</dbReference>
<dbReference type="EC" id="4.1.1.82" evidence="5"/>
<dbReference type="GO" id="GO:0000287">
    <property type="term" value="F:magnesium ion binding"/>
    <property type="evidence" value="ECO:0007669"/>
    <property type="project" value="InterPro"/>
</dbReference>
<dbReference type="Proteomes" id="UP000595917">
    <property type="component" value="Chromosome"/>
</dbReference>
<sequence length="365" mass="39483">MLDTRKFGDQLKKAGFDFYSGVPCSFLKDLINYAINDCEYVMAANEGDAVAVCAGAYLGGRRSVVLMQNSGLGNAVSPLTSLNAVFGIPVLGFVSLRGEQGIPDEPQHGLMGLITERMLEVMGIDYAVLSSDQAEAEQQLSAAAETIDSGKPFFFIVRKGTFSAVELAEDKKPVSRDDLGTRYEMLKRVKAGAPEDALFLATTGFTGRELYQLGDEPNNLYMVGSLGCVSSLGLGVSLSRPDKPVIVLDGDGSLLMRAGSLGVNAWYKPRRMLHILFDNRVHESTGCQFTVSPGINYPMLAEAFGYPSVLQTTDPAALEQAVRLWSAEGGLRFIHVPIAAGAPENLGRPKITPREVAERFRKFIN</sequence>
<dbReference type="InterPro" id="IPR029061">
    <property type="entry name" value="THDP-binding"/>
</dbReference>
<evidence type="ECO:0000259" key="4">
    <source>
        <dbReference type="Pfam" id="PF02775"/>
    </source>
</evidence>
<evidence type="ECO:0000256" key="2">
    <source>
        <dbReference type="ARBA" id="ARBA00023052"/>
    </source>
</evidence>
<keyword evidence="1" id="KW-0210">Decarboxylase</keyword>
<dbReference type="EMBL" id="CP067089">
    <property type="protein sequence ID" value="QQO09627.1"/>
    <property type="molecule type" value="Genomic_DNA"/>
</dbReference>
<dbReference type="InterPro" id="IPR017684">
    <property type="entry name" value="Phosphono-pyrv_decarboxylase"/>
</dbReference>
<dbReference type="InterPro" id="IPR051818">
    <property type="entry name" value="TPP_dependent_decarboxylase"/>
</dbReference>
<dbReference type="PANTHER" id="PTHR42818">
    <property type="entry name" value="SULFOPYRUVATE DECARBOXYLASE SUBUNIT ALPHA"/>
    <property type="match status" value="1"/>
</dbReference>
<dbReference type="Pfam" id="PF02775">
    <property type="entry name" value="TPP_enzyme_C"/>
    <property type="match status" value="1"/>
</dbReference>
<dbReference type="RefSeq" id="WP_215626930.1">
    <property type="nucleotide sequence ID" value="NZ_CP067089.2"/>
</dbReference>
<name>A0A7T7XNQ7_9SPIR</name>
<organism evidence="5 6">
    <name type="scientific">Breznakiella homolactica</name>
    <dbReference type="NCBI Taxonomy" id="2798577"/>
    <lineage>
        <taxon>Bacteria</taxon>
        <taxon>Pseudomonadati</taxon>
        <taxon>Spirochaetota</taxon>
        <taxon>Spirochaetia</taxon>
        <taxon>Spirochaetales</taxon>
        <taxon>Breznakiellaceae</taxon>
        <taxon>Breznakiella</taxon>
    </lineage>
</organism>
<keyword evidence="2" id="KW-0786">Thiamine pyrophosphate</keyword>